<dbReference type="InterPro" id="IPR015421">
    <property type="entry name" value="PyrdxlP-dep_Trfase_major"/>
</dbReference>
<keyword evidence="1 4" id="KW-0662">Pyridine nucleotide biosynthesis</keyword>
<feature type="binding site" evidence="4">
    <location>
        <position position="101"/>
    </location>
    <ligand>
        <name>pyridoxal 5'-phosphate</name>
        <dbReference type="ChEBI" id="CHEBI:597326"/>
    </ligand>
</feature>
<dbReference type="PANTHER" id="PTHR14084:SF0">
    <property type="entry name" value="KYNURENINASE"/>
    <property type="match status" value="1"/>
</dbReference>
<dbReference type="SUPFAM" id="SSF53383">
    <property type="entry name" value="PLP-dependent transferases"/>
    <property type="match status" value="1"/>
</dbReference>
<evidence type="ECO:0000313" key="8">
    <source>
        <dbReference type="Proteomes" id="UP001344906"/>
    </source>
</evidence>
<comment type="function">
    <text evidence="4 6">Catalyzes the cleavage of L-kynurenine (L-Kyn) and L-3-hydroxykynurenine (L-3OHKyn) into anthranilic acid (AA) and 3-hydroxyanthranilic acid (3-OHAA), respectively.</text>
</comment>
<proteinExistence type="inferred from homology"/>
<dbReference type="HAMAP" id="MF_01970">
    <property type="entry name" value="Kynureninase"/>
    <property type="match status" value="1"/>
</dbReference>
<feature type="binding site" evidence="4">
    <location>
        <position position="100"/>
    </location>
    <ligand>
        <name>pyridoxal 5'-phosphate</name>
        <dbReference type="ChEBI" id="CHEBI:597326"/>
    </ligand>
</feature>
<keyword evidence="3 4" id="KW-0663">Pyridoxal phosphate</keyword>
<dbReference type="RefSeq" id="WP_338249817.1">
    <property type="nucleotide sequence ID" value="NZ_BSRI01000001.1"/>
</dbReference>
<evidence type="ECO:0000313" key="7">
    <source>
        <dbReference type="EMBL" id="GLV55461.1"/>
    </source>
</evidence>
<evidence type="ECO:0000256" key="3">
    <source>
        <dbReference type="ARBA" id="ARBA00022898"/>
    </source>
</evidence>
<evidence type="ECO:0000256" key="1">
    <source>
        <dbReference type="ARBA" id="ARBA00022642"/>
    </source>
</evidence>
<dbReference type="InterPro" id="IPR015424">
    <property type="entry name" value="PyrdxlP-dep_Trfase"/>
</dbReference>
<comment type="pathway">
    <text evidence="4 6">Cofactor biosynthesis; NAD(+) biosynthesis; quinolinate from L-kynurenine: step 2/3.</text>
</comment>
<keyword evidence="2 4" id="KW-0378">Hydrolase</keyword>
<feature type="binding site" evidence="4">
    <location>
        <position position="288"/>
    </location>
    <ligand>
        <name>pyridoxal 5'-phosphate</name>
        <dbReference type="ChEBI" id="CHEBI:597326"/>
    </ligand>
</feature>
<dbReference type="Pfam" id="PF22580">
    <property type="entry name" value="KYNU_C"/>
    <property type="match status" value="1"/>
</dbReference>
<feature type="modified residue" description="N6-(pyridoxal phosphate)lysine" evidence="4">
    <location>
        <position position="233"/>
    </location>
</feature>
<feature type="binding site" evidence="4">
    <location>
        <position position="232"/>
    </location>
    <ligand>
        <name>pyridoxal 5'-phosphate</name>
        <dbReference type="ChEBI" id="CHEBI:597326"/>
    </ligand>
</feature>
<reference evidence="7 8" key="1">
    <citation type="submission" date="2023-02" db="EMBL/GenBank/DDBJ databases">
        <title>Dictyobacter halimunensis sp. nov., a new member of the class Ktedonobacteria from forest soil in a geothermal area.</title>
        <authorList>
            <person name="Rachmania M.K."/>
            <person name="Ningsih F."/>
            <person name="Sakai Y."/>
            <person name="Yabe S."/>
            <person name="Yokota A."/>
            <person name="Sjamsuridzal W."/>
        </authorList>
    </citation>
    <scope>NUCLEOTIDE SEQUENCE [LARGE SCALE GENOMIC DNA]</scope>
    <source>
        <strain evidence="7 8">S3.2.2.5</strain>
    </source>
</reference>
<comment type="subunit">
    <text evidence="4 6">Homodimer.</text>
</comment>
<comment type="caution">
    <text evidence="4">Lacks conserved residue(s) required for the propagation of feature annotation.</text>
</comment>
<comment type="pathway">
    <text evidence="4 6">Amino-acid degradation; L-kynurenine degradation; L-alanine and anthranilate from L-kynurenine: step 1/1.</text>
</comment>
<dbReference type="Proteomes" id="UP001344906">
    <property type="component" value="Unassembled WGS sequence"/>
</dbReference>
<dbReference type="Gene3D" id="3.90.1150.10">
    <property type="entry name" value="Aspartate Aminotransferase, domain 1"/>
    <property type="match status" value="1"/>
</dbReference>
<feature type="binding site" evidence="4">
    <location>
        <begin position="128"/>
        <end position="131"/>
    </location>
    <ligand>
        <name>pyridoxal 5'-phosphate</name>
        <dbReference type="ChEBI" id="CHEBI:597326"/>
    </ligand>
</feature>
<comment type="catalytic activity">
    <reaction evidence="4 6">
        <text>L-kynurenine + H2O = anthranilate + L-alanine + H(+)</text>
        <dbReference type="Rhea" id="RHEA:16813"/>
        <dbReference type="ChEBI" id="CHEBI:15377"/>
        <dbReference type="ChEBI" id="CHEBI:15378"/>
        <dbReference type="ChEBI" id="CHEBI:16567"/>
        <dbReference type="ChEBI" id="CHEBI:57959"/>
        <dbReference type="ChEBI" id="CHEBI:57972"/>
        <dbReference type="EC" id="3.7.1.3"/>
    </reaction>
</comment>
<name>A0ABQ6FRQ5_9CHLR</name>
<comment type="similarity">
    <text evidence="4 6">Belongs to the kynureninase family.</text>
</comment>
<comment type="cofactor">
    <cofactor evidence="4 6">
        <name>pyridoxal 5'-phosphate</name>
        <dbReference type="ChEBI" id="CHEBI:597326"/>
    </cofactor>
</comment>
<evidence type="ECO:0000256" key="6">
    <source>
        <dbReference type="PIRNR" id="PIRNR038800"/>
    </source>
</evidence>
<dbReference type="EC" id="3.7.1.3" evidence="4 5"/>
<evidence type="ECO:0000256" key="2">
    <source>
        <dbReference type="ARBA" id="ARBA00022801"/>
    </source>
</evidence>
<evidence type="ECO:0000256" key="4">
    <source>
        <dbReference type="HAMAP-Rule" id="MF_01970"/>
    </source>
</evidence>
<gene>
    <name evidence="4 7" type="primary">kynU</name>
    <name evidence="7" type="ORF">KDH_23050</name>
</gene>
<keyword evidence="8" id="KW-1185">Reference proteome</keyword>
<comment type="caution">
    <text evidence="7">The sequence shown here is derived from an EMBL/GenBank/DDBJ whole genome shotgun (WGS) entry which is preliminary data.</text>
</comment>
<dbReference type="PIRSF" id="PIRSF038800">
    <property type="entry name" value="KYNU"/>
    <property type="match status" value="1"/>
</dbReference>
<dbReference type="Gene3D" id="3.40.640.10">
    <property type="entry name" value="Type I PLP-dependent aspartate aminotransferase-like (Major domain)"/>
    <property type="match status" value="1"/>
</dbReference>
<feature type="binding site" evidence="4">
    <location>
        <position position="210"/>
    </location>
    <ligand>
        <name>pyridoxal 5'-phosphate</name>
        <dbReference type="ChEBI" id="CHEBI:597326"/>
    </ligand>
</feature>
<accession>A0ABQ6FRQ5</accession>
<dbReference type="PANTHER" id="PTHR14084">
    <property type="entry name" value="KYNURENINASE"/>
    <property type="match status" value="1"/>
</dbReference>
<organism evidence="7 8">
    <name type="scientific">Dictyobacter halimunensis</name>
    <dbReference type="NCBI Taxonomy" id="3026934"/>
    <lineage>
        <taxon>Bacteria</taxon>
        <taxon>Bacillati</taxon>
        <taxon>Chloroflexota</taxon>
        <taxon>Ktedonobacteria</taxon>
        <taxon>Ktedonobacterales</taxon>
        <taxon>Dictyobacteraceae</taxon>
        <taxon>Dictyobacter</taxon>
    </lineage>
</organism>
<dbReference type="InterPro" id="IPR015422">
    <property type="entry name" value="PyrdxlP-dep_Trfase_small"/>
</dbReference>
<dbReference type="NCBIfam" id="TIGR01814">
    <property type="entry name" value="kynureninase"/>
    <property type="match status" value="1"/>
</dbReference>
<dbReference type="InterPro" id="IPR010111">
    <property type="entry name" value="Kynureninase"/>
</dbReference>
<sequence length="422" mass="47055">MTVSNDIAYADELDEQDSCAHFRGRFLIEDEDLIYMDGNSLGRLPYESLSLSNDLARQQWGSRLIRSWNEGWFTAPERIGAKIASLIGAQPDEVIVADSTSVNLFKLVVAALRLQAGRTQILTDDLNFPSDLYILQGAIDMLDKQHQLRVVPSSDGIYGPVEKLRASLNEQTALLTLSHTVFKSGYMYDMVALTEVAHAAGALALWDLSHSVGSVPVDLNAANADLAIGCTYKYLNGGPGAPAFLYIRRDLQERLINPLTGWMGQQNLFGFDLKYEPATGLRRFLTGTPPVVSLSLIEPGADLLREAGIEQLRAKSLRQSSYLIDLWETQLEPLGFTLKSPREQELRGSHVSLGHAEGLRIDLALINDMRVLPDFRAPDNIRLGITPLYTTYRDIHQTVQRLKQIVVERIYERYPTEAPIVT</sequence>
<comment type="catalytic activity">
    <reaction evidence="6">
        <text>3-hydroxy-L-kynurenine + H2O = 3-hydroxyanthranilate + L-alanine + H(+)</text>
        <dbReference type="Rhea" id="RHEA:25143"/>
        <dbReference type="ChEBI" id="CHEBI:15377"/>
        <dbReference type="ChEBI" id="CHEBI:15378"/>
        <dbReference type="ChEBI" id="CHEBI:36559"/>
        <dbReference type="ChEBI" id="CHEBI:57972"/>
        <dbReference type="ChEBI" id="CHEBI:58125"/>
        <dbReference type="EC" id="3.7.1.3"/>
    </reaction>
</comment>
<protein>
    <recommendedName>
        <fullName evidence="4 5">Kynureninase</fullName>
        <ecNumber evidence="4 5">3.7.1.3</ecNumber>
    </recommendedName>
    <alternativeName>
        <fullName evidence="4">L-kynurenine hydrolase</fullName>
    </alternativeName>
</protein>
<dbReference type="EMBL" id="BSRI01000001">
    <property type="protein sequence ID" value="GLV55461.1"/>
    <property type="molecule type" value="Genomic_DNA"/>
</dbReference>
<evidence type="ECO:0000256" key="5">
    <source>
        <dbReference type="NCBIfam" id="TIGR01814"/>
    </source>
</evidence>
<feature type="binding site" evidence="4">
    <location>
        <position position="207"/>
    </location>
    <ligand>
        <name>pyridoxal 5'-phosphate</name>
        <dbReference type="ChEBI" id="CHEBI:597326"/>
    </ligand>
</feature>
<feature type="binding site" evidence="4">
    <location>
        <position position="262"/>
    </location>
    <ligand>
        <name>pyridoxal 5'-phosphate</name>
        <dbReference type="ChEBI" id="CHEBI:597326"/>
    </ligand>
</feature>